<sequence length="205" mass="23040">MKVISNDRRDDAVPHKVTLSPIYTPMATIKCDGPAKFRSQQARDFACLLDLDPDVVRWSAAPPLLRDGDDEYQVDFFLLTTEGGSFLIDVGQEEPSPPRWLSSAIESMGHRYRPVAMIDFADSFRLRNARDLLRYGFYRAPLGDRIRLLAGLEEMGSLTVAECLSAIREGRPMPTLASLILQGFLEIDLDEALISPETQVRRIRG</sequence>
<evidence type="ECO:0000313" key="1">
    <source>
        <dbReference type="EMBL" id="KOF22356.1"/>
    </source>
</evidence>
<dbReference type="PATRIC" id="fig|106592.7.peg.451"/>
<dbReference type="AlphaFoldDB" id="A0A0L8C625"/>
<evidence type="ECO:0000313" key="2">
    <source>
        <dbReference type="Proteomes" id="UP000037425"/>
    </source>
</evidence>
<protein>
    <submittedName>
        <fullName evidence="1">Uncharacterized protein</fullName>
    </submittedName>
</protein>
<dbReference type="OrthoDB" id="7909136at2"/>
<organism evidence="1 2">
    <name type="scientific">Ensifer adhaerens</name>
    <name type="common">Sinorhizobium morelense</name>
    <dbReference type="NCBI Taxonomy" id="106592"/>
    <lineage>
        <taxon>Bacteria</taxon>
        <taxon>Pseudomonadati</taxon>
        <taxon>Pseudomonadota</taxon>
        <taxon>Alphaproteobacteria</taxon>
        <taxon>Hyphomicrobiales</taxon>
        <taxon>Rhizobiaceae</taxon>
        <taxon>Sinorhizobium/Ensifer group</taxon>
        <taxon>Ensifer</taxon>
    </lineage>
</organism>
<dbReference type="EMBL" id="LGAP01000001">
    <property type="protein sequence ID" value="KOF22356.1"/>
    <property type="molecule type" value="Genomic_DNA"/>
</dbReference>
<accession>A0A0L8C625</accession>
<dbReference type="Proteomes" id="UP000037425">
    <property type="component" value="Unassembled WGS sequence"/>
</dbReference>
<name>A0A0L8C625_ENSAD</name>
<gene>
    <name evidence="1" type="ORF">AC244_02110</name>
</gene>
<reference evidence="2" key="1">
    <citation type="submission" date="2015-07" db="EMBL/GenBank/DDBJ databases">
        <title>Whole genome sequence of an Ensifer adhaerens strain isolated from a cave pool in the Wind Cave National Park.</title>
        <authorList>
            <person name="Eng W.W.H."/>
            <person name="Gan H.M."/>
            <person name="Barton H.A."/>
            <person name="Savka M.A."/>
        </authorList>
    </citation>
    <scope>NUCLEOTIDE SEQUENCE [LARGE SCALE GENOMIC DNA]</scope>
    <source>
        <strain evidence="2">SD006</strain>
    </source>
</reference>
<proteinExistence type="predicted"/>
<comment type="caution">
    <text evidence="1">The sequence shown here is derived from an EMBL/GenBank/DDBJ whole genome shotgun (WGS) entry which is preliminary data.</text>
</comment>
<dbReference type="RefSeq" id="WP_053247154.1">
    <property type="nucleotide sequence ID" value="NZ_LGAP01000001.1"/>
</dbReference>